<feature type="region of interest" description="Disordered" evidence="3">
    <location>
        <begin position="18"/>
        <end position="99"/>
    </location>
</feature>
<feature type="compositionally biased region" description="Basic and acidic residues" evidence="3">
    <location>
        <begin position="234"/>
        <end position="248"/>
    </location>
</feature>
<protein>
    <recommendedName>
        <fullName evidence="6">SPT2-domain-containing protein</fullName>
    </recommendedName>
</protein>
<dbReference type="SMART" id="SM00784">
    <property type="entry name" value="SPT2"/>
    <property type="match status" value="1"/>
</dbReference>
<evidence type="ECO:0008006" key="6">
    <source>
        <dbReference type="Google" id="ProtNLM"/>
    </source>
</evidence>
<keyword evidence="5" id="KW-1185">Reference proteome</keyword>
<feature type="compositionally biased region" description="Low complexity" evidence="3">
    <location>
        <begin position="141"/>
        <end position="152"/>
    </location>
</feature>
<evidence type="ECO:0000313" key="5">
    <source>
        <dbReference type="Proteomes" id="UP000799428"/>
    </source>
</evidence>
<accession>A0A6G1JXB2</accession>
<evidence type="ECO:0000256" key="1">
    <source>
        <dbReference type="ARBA" id="ARBA00006461"/>
    </source>
</evidence>
<comment type="similarity">
    <text evidence="1">Belongs to the SPT2 family.</text>
</comment>
<dbReference type="Pfam" id="PF08243">
    <property type="entry name" value="SPT2"/>
    <property type="match status" value="1"/>
</dbReference>
<evidence type="ECO:0000256" key="3">
    <source>
        <dbReference type="SAM" id="MobiDB-lite"/>
    </source>
</evidence>
<gene>
    <name evidence="4" type="ORF">K504DRAFT_460509</name>
</gene>
<dbReference type="OrthoDB" id="5430658at2759"/>
<dbReference type="AlphaFoldDB" id="A0A6G1JXB2"/>
<dbReference type="InterPro" id="IPR013256">
    <property type="entry name" value="Chromatin_SPT2"/>
</dbReference>
<evidence type="ECO:0000256" key="2">
    <source>
        <dbReference type="ARBA" id="ARBA00023054"/>
    </source>
</evidence>
<sequence>MNLLNNILSSIDPSAATQFSAQTSRQTQVNNAPRPVQRPTLGASGTPQAQPLKRKAEGQPDGGEAKIQRKDAPTQSSRVVLPTRAATTPGMTKPKAAASASAVPYRGTAGTGGVSTARFGNTVAKKPPSPVARASSAFTKPAASTPPSKVTTTATTTTTLTAASASTKKLGYAALLQKAAQTQQAKPTAPPLKHEAPVILKKKDRLALKAQEKAISKGKKPTLIGAGVSAGKATDFRGDLNKERRKPAELGYQGTAQPAKKPVEIGYKGTARPMTTPTAVAGKGRGQPAQKGRPKVGQAQYGGYARWSDEDEEDLDEEDYDSAGSSDMEGDAWDLEREELESAKIAKKEDLEEQKRENAAKQAKAERKKKMEELAAKAASQKRRY</sequence>
<feature type="compositionally biased region" description="Polar residues" evidence="3">
    <location>
        <begin position="18"/>
        <end position="31"/>
    </location>
</feature>
<feature type="compositionally biased region" description="Basic and acidic residues" evidence="3">
    <location>
        <begin position="340"/>
        <end position="375"/>
    </location>
</feature>
<feature type="compositionally biased region" description="Basic and acidic residues" evidence="3">
    <location>
        <begin position="54"/>
        <end position="72"/>
    </location>
</feature>
<dbReference type="EMBL" id="MU005779">
    <property type="protein sequence ID" value="KAF2705246.1"/>
    <property type="molecule type" value="Genomic_DNA"/>
</dbReference>
<name>A0A6G1JXB2_9PLEO</name>
<evidence type="ECO:0000313" key="4">
    <source>
        <dbReference type="EMBL" id="KAF2705246.1"/>
    </source>
</evidence>
<feature type="compositionally biased region" description="Acidic residues" evidence="3">
    <location>
        <begin position="328"/>
        <end position="339"/>
    </location>
</feature>
<keyword evidence="2" id="KW-0175">Coiled coil</keyword>
<reference evidence="4" key="1">
    <citation type="journal article" date="2020" name="Stud. Mycol.">
        <title>101 Dothideomycetes genomes: a test case for predicting lifestyles and emergence of pathogens.</title>
        <authorList>
            <person name="Haridas S."/>
            <person name="Albert R."/>
            <person name="Binder M."/>
            <person name="Bloem J."/>
            <person name="Labutti K."/>
            <person name="Salamov A."/>
            <person name="Andreopoulos B."/>
            <person name="Baker S."/>
            <person name="Barry K."/>
            <person name="Bills G."/>
            <person name="Bluhm B."/>
            <person name="Cannon C."/>
            <person name="Castanera R."/>
            <person name="Culley D."/>
            <person name="Daum C."/>
            <person name="Ezra D."/>
            <person name="Gonzalez J."/>
            <person name="Henrissat B."/>
            <person name="Kuo A."/>
            <person name="Liang C."/>
            <person name="Lipzen A."/>
            <person name="Lutzoni F."/>
            <person name="Magnuson J."/>
            <person name="Mondo S."/>
            <person name="Nolan M."/>
            <person name="Ohm R."/>
            <person name="Pangilinan J."/>
            <person name="Park H.-J."/>
            <person name="Ramirez L."/>
            <person name="Alfaro M."/>
            <person name="Sun H."/>
            <person name="Tritt A."/>
            <person name="Yoshinaga Y."/>
            <person name="Zwiers L.-H."/>
            <person name="Turgeon B."/>
            <person name="Goodwin S."/>
            <person name="Spatafora J."/>
            <person name="Crous P."/>
            <person name="Grigoriev I."/>
        </authorList>
    </citation>
    <scope>NUCLEOTIDE SEQUENCE</scope>
    <source>
        <strain evidence="4">CBS 279.74</strain>
    </source>
</reference>
<feature type="compositionally biased region" description="Acidic residues" evidence="3">
    <location>
        <begin position="309"/>
        <end position="321"/>
    </location>
</feature>
<feature type="region of interest" description="Disordered" evidence="3">
    <location>
        <begin position="119"/>
        <end position="152"/>
    </location>
</feature>
<organism evidence="4 5">
    <name type="scientific">Pleomassaria siparia CBS 279.74</name>
    <dbReference type="NCBI Taxonomy" id="1314801"/>
    <lineage>
        <taxon>Eukaryota</taxon>
        <taxon>Fungi</taxon>
        <taxon>Dikarya</taxon>
        <taxon>Ascomycota</taxon>
        <taxon>Pezizomycotina</taxon>
        <taxon>Dothideomycetes</taxon>
        <taxon>Pleosporomycetidae</taxon>
        <taxon>Pleosporales</taxon>
        <taxon>Pleomassariaceae</taxon>
        <taxon>Pleomassaria</taxon>
    </lineage>
</organism>
<proteinExistence type="inferred from homology"/>
<dbReference type="Proteomes" id="UP000799428">
    <property type="component" value="Unassembled WGS sequence"/>
</dbReference>
<feature type="region of interest" description="Disordered" evidence="3">
    <location>
        <begin position="232"/>
        <end position="385"/>
    </location>
</feature>